<feature type="transmembrane region" description="Helical" evidence="7">
    <location>
        <begin position="577"/>
        <end position="598"/>
    </location>
</feature>
<evidence type="ECO:0000256" key="5">
    <source>
        <dbReference type="ARBA" id="ARBA00022989"/>
    </source>
</evidence>
<keyword evidence="6 7" id="KW-0472">Membrane</keyword>
<keyword evidence="3" id="KW-1003">Cell membrane</keyword>
<proteinExistence type="inferred from homology"/>
<keyword evidence="4 7" id="KW-0812">Transmembrane</keyword>
<dbReference type="Pfam" id="PF00528">
    <property type="entry name" value="BPD_transp_1"/>
    <property type="match status" value="1"/>
</dbReference>
<feature type="transmembrane region" description="Helical" evidence="7">
    <location>
        <begin position="848"/>
        <end position="875"/>
    </location>
</feature>
<feature type="transmembrane region" description="Helical" evidence="7">
    <location>
        <begin position="702"/>
        <end position="724"/>
    </location>
</feature>
<dbReference type="Gene3D" id="3.40.190.10">
    <property type="entry name" value="Periplasmic binding protein-like II"/>
    <property type="match status" value="1"/>
</dbReference>
<gene>
    <name evidence="9" type="ORF">CWS72_11785</name>
</gene>
<dbReference type="GO" id="GO:0005886">
    <property type="term" value="C:plasma membrane"/>
    <property type="evidence" value="ECO:0007669"/>
    <property type="project" value="UniProtKB-SubCell"/>
</dbReference>
<evidence type="ECO:0000256" key="1">
    <source>
        <dbReference type="ARBA" id="ARBA00004651"/>
    </source>
</evidence>
<evidence type="ECO:0000256" key="3">
    <source>
        <dbReference type="ARBA" id="ARBA00022475"/>
    </source>
</evidence>
<dbReference type="InterPro" id="IPR000914">
    <property type="entry name" value="SBP_5_dom"/>
</dbReference>
<accession>A0A2N3PV42</accession>
<name>A0A2N3PV42_9PROT</name>
<dbReference type="Pfam" id="PF19300">
    <property type="entry name" value="BPD_transp_1_N"/>
    <property type="match status" value="1"/>
</dbReference>
<feature type="domain" description="ABC transmembrane type-1" evidence="8">
    <location>
        <begin position="663"/>
        <end position="866"/>
    </location>
</feature>
<dbReference type="AlphaFoldDB" id="A0A2N3PV42"/>
<protein>
    <submittedName>
        <fullName evidence="9">ABC transporter substrate-binding protein</fullName>
    </submittedName>
</protein>
<evidence type="ECO:0000256" key="7">
    <source>
        <dbReference type="RuleBase" id="RU363032"/>
    </source>
</evidence>
<evidence type="ECO:0000256" key="2">
    <source>
        <dbReference type="ARBA" id="ARBA00022448"/>
    </source>
</evidence>
<dbReference type="PROSITE" id="PS50928">
    <property type="entry name" value="ABC_TM1"/>
    <property type="match status" value="1"/>
</dbReference>
<dbReference type="InterPro" id="IPR000515">
    <property type="entry name" value="MetI-like"/>
</dbReference>
<evidence type="ECO:0000313" key="9">
    <source>
        <dbReference type="EMBL" id="PKU24273.1"/>
    </source>
</evidence>
<dbReference type="PANTHER" id="PTHR43163">
    <property type="entry name" value="DIPEPTIDE TRANSPORT SYSTEM PERMEASE PROTEIN DPPB-RELATED"/>
    <property type="match status" value="1"/>
</dbReference>
<keyword evidence="10" id="KW-1185">Reference proteome</keyword>
<dbReference type="SUPFAM" id="SSF53850">
    <property type="entry name" value="Periplasmic binding protein-like II"/>
    <property type="match status" value="1"/>
</dbReference>
<dbReference type="Gene3D" id="3.90.76.10">
    <property type="entry name" value="Dipeptide-binding Protein, Domain 1"/>
    <property type="match status" value="1"/>
</dbReference>
<dbReference type="PANTHER" id="PTHR43163:SF6">
    <property type="entry name" value="DIPEPTIDE TRANSPORT SYSTEM PERMEASE PROTEIN DPPB-RELATED"/>
    <property type="match status" value="1"/>
</dbReference>
<comment type="caution">
    <text evidence="9">The sequence shown here is derived from an EMBL/GenBank/DDBJ whole genome shotgun (WGS) entry which is preliminary data.</text>
</comment>
<organism evidence="9 10">
    <name type="scientific">Telmatospirillum siberiense</name>
    <dbReference type="NCBI Taxonomy" id="382514"/>
    <lineage>
        <taxon>Bacteria</taxon>
        <taxon>Pseudomonadati</taxon>
        <taxon>Pseudomonadota</taxon>
        <taxon>Alphaproteobacteria</taxon>
        <taxon>Rhodospirillales</taxon>
        <taxon>Rhodospirillaceae</taxon>
        <taxon>Telmatospirillum</taxon>
    </lineage>
</organism>
<dbReference type="Gene3D" id="1.10.3720.10">
    <property type="entry name" value="MetI-like"/>
    <property type="match status" value="1"/>
</dbReference>
<feature type="transmembrane region" description="Helical" evidence="7">
    <location>
        <begin position="744"/>
        <end position="764"/>
    </location>
</feature>
<keyword evidence="5 7" id="KW-1133">Transmembrane helix</keyword>
<sequence>MSQAHAVIPVRADRTRSAPLSRRAGCLRQPFGAARIGSRLLRIPLFIAGFLVALLALADGARAADQLIIGSQLEPTGLDPTITASSATAQVLFPAVYEGLVRLEADGVVKPLLATSWDVSPDGKTYTFHLRQGVRFHDGAPFNAEAVRFSLERIIAADSINPQKTELTALDHVETPDAETAILRLNRPYSRLLQVLGWGPMVMMSPASAAGNALAPVGTGPFRFFDWKRGDSIVLVRNPTYWGRPARLERAVYKFIADPNAALAALKAGDVNAFDAYPAPENIAALQADPRFKVDTGLSQAKTIMALNNARPPFDNLQVRQALSYAVDRRAVIDGAMFGYGEPIGSHFPPQEPGYVDLTGRYPHDPAKARALLASAGYPHGFTVSLKLPPLPYARRSGEIVAAQLAEVGVHVDLINLEWMSWLEQVYIHHDFDMSIVAHIEPMDYNIYGRDNYYFGYNSPDLQSLLHRLDAATEADDRRSLLKDIQIKIAEDAVNVFLFDLPVFVVRDARVSALSHLTPVQLVDLAGTSIEAGDGTADGATGNAAWRGVLACISVLAIALLSGALWRAGPTYLLGRLGLLAVVLVAASLLIFVVLQIAPGDPARYMLGMDAMPDSVAALRHRMGLEGGAVPRYLRWLGGLLRGDFGVSYTYGVPVADLIGERLRVSLPLAIYALLLSSGLAFLIGLYSALRRGSWIDGTLSAVSQLGLAIPEFWLGLVLVLVFAQHLHWTSAGGFPGWQGGFLPAVRGLTLPAIALALPQAAILGRVLRGELIDALGEDYVRAARAKGMSERRALFRHALPNVLVPVFTLLGMQAAFLLAGSIIVENVFSLPGLGRLVFQAVTQRDLIVVQAVVLVLVAAVVSVTALADLACATLDPRWRGRRER</sequence>
<evidence type="ECO:0000313" key="10">
    <source>
        <dbReference type="Proteomes" id="UP000233293"/>
    </source>
</evidence>
<feature type="transmembrane region" description="Helical" evidence="7">
    <location>
        <begin position="669"/>
        <end position="690"/>
    </location>
</feature>
<comment type="similarity">
    <text evidence="7">Belongs to the binding-protein-dependent transport system permease family.</text>
</comment>
<dbReference type="Pfam" id="PF00496">
    <property type="entry name" value="SBP_bac_5"/>
    <property type="match status" value="1"/>
</dbReference>
<comment type="subcellular location">
    <subcellularLocation>
        <location evidence="1 7">Cell membrane</location>
        <topology evidence="1 7">Multi-pass membrane protein</topology>
    </subcellularLocation>
</comment>
<reference evidence="10" key="1">
    <citation type="submission" date="2017-12" db="EMBL/GenBank/DDBJ databases">
        <title>Draft genome sequence of Telmatospirillum siberiense 26-4b1T, an acidotolerant peatland alphaproteobacterium potentially involved in sulfur cycling.</title>
        <authorList>
            <person name="Hausmann B."/>
            <person name="Pjevac P."/>
            <person name="Schreck K."/>
            <person name="Herbold C.W."/>
            <person name="Daims H."/>
            <person name="Wagner M."/>
            <person name="Pester M."/>
            <person name="Loy A."/>
        </authorList>
    </citation>
    <scope>NUCLEOTIDE SEQUENCE [LARGE SCALE GENOMIC DNA]</scope>
    <source>
        <strain evidence="10">26-4b1</strain>
    </source>
</reference>
<dbReference type="InterPro" id="IPR035906">
    <property type="entry name" value="MetI-like_sf"/>
</dbReference>
<dbReference type="InterPro" id="IPR045621">
    <property type="entry name" value="BPD_transp_1_N"/>
</dbReference>
<dbReference type="GO" id="GO:0071916">
    <property type="term" value="F:dipeptide transmembrane transporter activity"/>
    <property type="evidence" value="ECO:0007669"/>
    <property type="project" value="TreeGrafter"/>
</dbReference>
<dbReference type="RefSeq" id="WP_101250812.1">
    <property type="nucleotide sequence ID" value="NZ_PIUM01000012.1"/>
</dbReference>
<dbReference type="CDD" id="cd06261">
    <property type="entry name" value="TM_PBP2"/>
    <property type="match status" value="1"/>
</dbReference>
<dbReference type="OrthoDB" id="9803988at2"/>
<dbReference type="EMBL" id="PIUM01000012">
    <property type="protein sequence ID" value="PKU24273.1"/>
    <property type="molecule type" value="Genomic_DNA"/>
</dbReference>
<dbReference type="Proteomes" id="UP000233293">
    <property type="component" value="Unassembled WGS sequence"/>
</dbReference>
<dbReference type="Gene3D" id="3.10.105.10">
    <property type="entry name" value="Dipeptide-binding Protein, Domain 3"/>
    <property type="match status" value="1"/>
</dbReference>
<keyword evidence="2 7" id="KW-0813">Transport</keyword>
<evidence type="ECO:0000259" key="8">
    <source>
        <dbReference type="PROSITE" id="PS50928"/>
    </source>
</evidence>
<dbReference type="SUPFAM" id="SSF161098">
    <property type="entry name" value="MetI-like"/>
    <property type="match status" value="1"/>
</dbReference>
<feature type="transmembrane region" description="Helical" evidence="7">
    <location>
        <begin position="544"/>
        <end position="565"/>
    </location>
</feature>
<evidence type="ECO:0000256" key="4">
    <source>
        <dbReference type="ARBA" id="ARBA00022692"/>
    </source>
</evidence>
<dbReference type="CDD" id="cd08494">
    <property type="entry name" value="PBP2_NikA_DppA_OppA_like_6"/>
    <property type="match status" value="1"/>
</dbReference>
<evidence type="ECO:0000256" key="6">
    <source>
        <dbReference type="ARBA" id="ARBA00023136"/>
    </source>
</evidence>
<feature type="transmembrane region" description="Helical" evidence="7">
    <location>
        <begin position="799"/>
        <end position="825"/>
    </location>
</feature>